<reference evidence="2 3" key="1">
    <citation type="journal article" date="2018" name="Front. Microbiol.">
        <title>Genome Sequencing of Streptomyces atratus SCSIOZH16 and Activation Production of Nocardamine via Metabolic Engineering.</title>
        <authorList>
            <person name="Li Y."/>
            <person name="Zhang C."/>
            <person name="Liu C."/>
            <person name="Ju J."/>
            <person name="Ma J."/>
        </authorList>
    </citation>
    <scope>NUCLEOTIDE SEQUENCE [LARGE SCALE GENOMIC DNA]</scope>
    <source>
        <strain evidence="2 3">SCSIO_ZH16</strain>
    </source>
</reference>
<dbReference type="Proteomes" id="UP000252698">
    <property type="component" value="Chromosome"/>
</dbReference>
<feature type="signal peptide" evidence="1">
    <location>
        <begin position="1"/>
        <end position="28"/>
    </location>
</feature>
<dbReference type="RefSeq" id="WP_114245828.1">
    <property type="nucleotide sequence ID" value="NZ_CP027306.1"/>
</dbReference>
<feature type="chain" id="PRO_5038390358" description="SH3 domain-containing protein" evidence="1">
    <location>
        <begin position="29"/>
        <end position="132"/>
    </location>
</feature>
<evidence type="ECO:0000256" key="1">
    <source>
        <dbReference type="SAM" id="SignalP"/>
    </source>
</evidence>
<name>A0A2Z5JGD3_STRAR</name>
<accession>A0A2Z5JGD3</accession>
<evidence type="ECO:0000313" key="2">
    <source>
        <dbReference type="EMBL" id="AXE79293.1"/>
    </source>
</evidence>
<organism evidence="2 3">
    <name type="scientific">Streptomyces atratus</name>
    <dbReference type="NCBI Taxonomy" id="1893"/>
    <lineage>
        <taxon>Bacteria</taxon>
        <taxon>Bacillati</taxon>
        <taxon>Actinomycetota</taxon>
        <taxon>Actinomycetes</taxon>
        <taxon>Kitasatosporales</taxon>
        <taxon>Streptomycetaceae</taxon>
        <taxon>Streptomyces</taxon>
    </lineage>
</organism>
<proteinExistence type="predicted"/>
<dbReference type="GeneID" id="95521275"/>
<gene>
    <name evidence="2" type="ORF">C5746_22905</name>
</gene>
<evidence type="ECO:0000313" key="3">
    <source>
        <dbReference type="Proteomes" id="UP000252698"/>
    </source>
</evidence>
<evidence type="ECO:0008006" key="4">
    <source>
        <dbReference type="Google" id="ProtNLM"/>
    </source>
</evidence>
<sequence length="132" mass="13769">MRTHSVFAGAVLGAVMVLGTAAAPTVNALPAGAGAAAKSAVTCGNAHWPHRNVDRGSGKVKPAYAAARTGPYGACTKVGDVSQRTKVSYDCYTKNRYGSKWTWVRDPASGRSLGWMYGGHLDDGGATKRCPR</sequence>
<protein>
    <recommendedName>
        <fullName evidence="4">SH3 domain-containing protein</fullName>
    </recommendedName>
</protein>
<dbReference type="KEGG" id="sata:C5746_22905"/>
<dbReference type="AlphaFoldDB" id="A0A2Z5JGD3"/>
<dbReference type="EMBL" id="CP027306">
    <property type="protein sequence ID" value="AXE79293.1"/>
    <property type="molecule type" value="Genomic_DNA"/>
</dbReference>
<keyword evidence="1" id="KW-0732">Signal</keyword>